<evidence type="ECO:0000313" key="3">
    <source>
        <dbReference type="EMBL" id="KXS33621.1"/>
    </source>
</evidence>
<gene>
    <name evidence="3" type="ORF">AWT59_0179</name>
</gene>
<evidence type="ECO:0008006" key="5">
    <source>
        <dbReference type="Google" id="ProtNLM"/>
    </source>
</evidence>
<dbReference type="Proteomes" id="UP000070578">
    <property type="component" value="Unassembled WGS sequence"/>
</dbReference>
<organism evidence="3 4">
    <name type="scientific">Candidatus Gallionella acididurans</name>
    <dbReference type="NCBI Taxonomy" id="1796491"/>
    <lineage>
        <taxon>Bacteria</taxon>
        <taxon>Pseudomonadati</taxon>
        <taxon>Pseudomonadota</taxon>
        <taxon>Betaproteobacteria</taxon>
        <taxon>Nitrosomonadales</taxon>
        <taxon>Gallionellaceae</taxon>
        <taxon>Gallionella</taxon>
    </lineage>
</organism>
<keyword evidence="2" id="KW-1133">Transmembrane helix</keyword>
<keyword evidence="2" id="KW-0812">Transmembrane</keyword>
<proteinExistence type="predicted"/>
<evidence type="ECO:0000256" key="1">
    <source>
        <dbReference type="SAM" id="MobiDB-lite"/>
    </source>
</evidence>
<name>A0A139BXC9_9PROT</name>
<dbReference type="EMBL" id="LSLI01000003">
    <property type="protein sequence ID" value="KXS33621.1"/>
    <property type="molecule type" value="Genomic_DNA"/>
</dbReference>
<feature type="compositionally biased region" description="Basic and acidic residues" evidence="1">
    <location>
        <begin position="50"/>
        <end position="64"/>
    </location>
</feature>
<evidence type="ECO:0000313" key="4">
    <source>
        <dbReference type="Proteomes" id="UP000070578"/>
    </source>
</evidence>
<dbReference type="Pfam" id="PF11306">
    <property type="entry name" value="DUF3108"/>
    <property type="match status" value="1"/>
</dbReference>
<sequence length="315" mass="35088">MIAALNSPVRRITLAIALSVLIHAAILWLPYIQFPRTRIELPPLSVRIEPPPKTRVADTPKPAKTEPANPLTKLDNSPETGLASHAMARMSKADESIAAHPFPRHLQLTFIVYRGGEGSRIGEIHQQLDISGNRYTLKSERQTAGLSSLRNSDRITQTSSGKIGEHGLQPDTYEEEKITRDGKQGVQATFDWVAQKLRLQDGGEIPLPRDAQDILSFIYQISQLPMHGEYFAIPVSDGAQLQQYQIEIGTRAELATPLGKLPVLHLREMHESGAAHFEIWLGLQYRLLPVKFQLVDSSDKVTEEFVISDIRAGDK</sequence>
<feature type="region of interest" description="Disordered" evidence="1">
    <location>
        <begin position="50"/>
        <end position="77"/>
    </location>
</feature>
<protein>
    <recommendedName>
        <fullName evidence="5">DUF3108 domain-containing protein</fullName>
    </recommendedName>
</protein>
<accession>A0A139BXC9</accession>
<reference evidence="3 4" key="1">
    <citation type="submission" date="2016-02" db="EMBL/GenBank/DDBJ databases">
        <authorList>
            <person name="Wen L."/>
            <person name="He K."/>
            <person name="Yang H."/>
        </authorList>
    </citation>
    <scope>NUCLEOTIDE SEQUENCE [LARGE SCALE GENOMIC DNA]</scope>
    <source>
        <strain evidence="3">ShG14-8</strain>
    </source>
</reference>
<feature type="transmembrane region" description="Helical" evidence="2">
    <location>
        <begin position="12"/>
        <end position="31"/>
    </location>
</feature>
<reference evidence="3 4" key="2">
    <citation type="submission" date="2016-03" db="EMBL/GenBank/DDBJ databases">
        <title>New uncultured bacterium of the family Gallionellaceae from acid mine drainage: description and reconstruction of genome based on metagenomic analysis of microbial community.</title>
        <authorList>
            <person name="Kadnikov V."/>
            <person name="Ivasenko D."/>
            <person name="Beletsky A."/>
            <person name="Mardanov A."/>
            <person name="Danilova E."/>
            <person name="Pimenov N."/>
            <person name="Karnachuk O."/>
            <person name="Ravin N."/>
        </authorList>
    </citation>
    <scope>NUCLEOTIDE SEQUENCE [LARGE SCALE GENOMIC DNA]</scope>
    <source>
        <strain evidence="3">ShG14-8</strain>
    </source>
</reference>
<dbReference type="AlphaFoldDB" id="A0A139BXC9"/>
<keyword evidence="2" id="KW-0472">Membrane</keyword>
<comment type="caution">
    <text evidence="3">The sequence shown here is derived from an EMBL/GenBank/DDBJ whole genome shotgun (WGS) entry which is preliminary data.</text>
</comment>
<evidence type="ECO:0000256" key="2">
    <source>
        <dbReference type="SAM" id="Phobius"/>
    </source>
</evidence>
<dbReference type="InterPro" id="IPR021457">
    <property type="entry name" value="DUF3108"/>
</dbReference>